<dbReference type="InterPro" id="IPR000014">
    <property type="entry name" value="PAS"/>
</dbReference>
<dbReference type="CDD" id="cd01948">
    <property type="entry name" value="EAL"/>
    <property type="match status" value="1"/>
</dbReference>
<dbReference type="InterPro" id="IPR035919">
    <property type="entry name" value="EAL_sf"/>
</dbReference>
<dbReference type="RefSeq" id="WP_077806175.1">
    <property type="nucleotide sequence ID" value="NZ_BJXS01000008.1"/>
</dbReference>
<dbReference type="InterPro" id="IPR035965">
    <property type="entry name" value="PAS-like_dom_sf"/>
</dbReference>
<dbReference type="STRING" id="320497.A0U93_03770"/>
<reference evidence="1 2" key="1">
    <citation type="submission" date="2016-03" db="EMBL/GenBank/DDBJ databases">
        <title>Acetic acid bacteria sequencing.</title>
        <authorList>
            <person name="Brandt J."/>
            <person name="Jakob F."/>
            <person name="Vogel R.F."/>
        </authorList>
    </citation>
    <scope>NUCLEOTIDE SEQUENCE [LARGE SCALE GENOMIC DNA]</scope>
    <source>
        <strain evidence="1 2">NBRC 101099</strain>
    </source>
</reference>
<dbReference type="Gene3D" id="3.30.70.270">
    <property type="match status" value="1"/>
</dbReference>
<organism evidence="1 2">
    <name type="scientific">Neoasaia chiangmaiensis</name>
    <dbReference type="NCBI Taxonomy" id="320497"/>
    <lineage>
        <taxon>Bacteria</taxon>
        <taxon>Pseudomonadati</taxon>
        <taxon>Pseudomonadota</taxon>
        <taxon>Alphaproteobacteria</taxon>
        <taxon>Acetobacterales</taxon>
        <taxon>Acetobacteraceae</taxon>
        <taxon>Neoasaia</taxon>
    </lineage>
</organism>
<dbReference type="SUPFAM" id="SSF55073">
    <property type="entry name" value="Nucleotide cyclase"/>
    <property type="match status" value="1"/>
</dbReference>
<dbReference type="AlphaFoldDB" id="A0A1U9KN32"/>
<dbReference type="InterPro" id="IPR029787">
    <property type="entry name" value="Nucleotide_cyclase"/>
</dbReference>
<dbReference type="PROSITE" id="PS50883">
    <property type="entry name" value="EAL"/>
    <property type="match status" value="1"/>
</dbReference>
<dbReference type="Pfam" id="PF00990">
    <property type="entry name" value="GGDEF"/>
    <property type="match status" value="1"/>
</dbReference>
<dbReference type="PANTHER" id="PTHR44757">
    <property type="entry name" value="DIGUANYLATE CYCLASE DGCP"/>
    <property type="match status" value="1"/>
</dbReference>
<sequence length="799" mass="88051">MENVRNLLDQHDLRLVLLAIMICCMACLTTVSLNARVTATSGRSRLAWLVASALLFGFGVWSLHFVAMLAFMPGYAISYALVPTALSILAACSGAMIAFTIWHLARSAVIGILAGGTMLGLSIATMHVMGVVAMRGCGIISFDKPTICMALLSDVLFAMLALWRMRGPSLPRRLEAAFWLACAICVLHFTAMSALRFSSKPKMVTSELEAGSVLLALFVSIPSVAILVAFFALALLDKHMSLRTLQEIARLRQLSDATQEGLLIHRHGIIREINRALCERLGITPESVIGAPIASALGAQAAARLTREHHDPNQAIIIDANCRSGEAIPMEVTIRAITFDGEESEIIAMRDLSTQRRDEARIRYFAHHDPLTGLLNRFSLRRHLSEALAATRPSDTHIGLLFLDLDRFKAVNDLLGHAAGDALLVEIAERLAEAVGPTDIIARLGGDEFVILLKNIPDERPIVACAQAIQVSMTPPIVIDGRQIDIDVSMGGAIHPRDGLDADTLLRNADAALYAAKAEGRNRYRLFDAVLHLRLQRRMHLQSDMISAMKNGDMTLHYQPLLNCVSGRLEGYEALLRWYHPEYGAVSPMEFIPIAEETDAILLLGDFVLREACRQLETWPRSQRVAVNISPMQFRLDDLPDRVAQILRAHALEPHRLELEITEATLIQNPEKAGETIHALRKIGVKIALDDFGTGYSSLNYLHRFPVDRIKIDRSFTNDLEQDNARAIVRAIIALGHNLNIDVTAEGVETPDQLSFLRDNCCDQVQGFLLGRPEPLYPASKIDVSRKEMETLTDASGLT</sequence>
<protein>
    <submittedName>
        <fullName evidence="1">Uncharacterized protein</fullName>
    </submittedName>
</protein>
<name>A0A1U9KN32_9PROT</name>
<accession>A0A1U9KN32</accession>
<gene>
    <name evidence="1" type="ORF">A0U93_03770</name>
</gene>
<dbReference type="InterPro" id="IPR043128">
    <property type="entry name" value="Rev_trsase/Diguanyl_cyclase"/>
</dbReference>
<dbReference type="Pfam" id="PF13426">
    <property type="entry name" value="PAS_9"/>
    <property type="match status" value="1"/>
</dbReference>
<dbReference type="Gene3D" id="3.20.20.450">
    <property type="entry name" value="EAL domain"/>
    <property type="match status" value="1"/>
</dbReference>
<dbReference type="GO" id="GO:0016020">
    <property type="term" value="C:membrane"/>
    <property type="evidence" value="ECO:0007669"/>
    <property type="project" value="UniProtKB-UniRule"/>
</dbReference>
<dbReference type="PANTHER" id="PTHR44757:SF2">
    <property type="entry name" value="BIOFILM ARCHITECTURE MAINTENANCE PROTEIN MBAA"/>
    <property type="match status" value="1"/>
</dbReference>
<dbReference type="Proteomes" id="UP000188604">
    <property type="component" value="Chromosome"/>
</dbReference>
<dbReference type="CDD" id="cd01949">
    <property type="entry name" value="GGDEF"/>
    <property type="match status" value="1"/>
</dbReference>
<dbReference type="SMART" id="SM00052">
    <property type="entry name" value="EAL"/>
    <property type="match status" value="1"/>
</dbReference>
<dbReference type="KEGG" id="nch:A0U93_03770"/>
<dbReference type="InterPro" id="IPR005330">
    <property type="entry name" value="MHYT_dom"/>
</dbReference>
<dbReference type="SUPFAM" id="SSF141868">
    <property type="entry name" value="EAL domain-like"/>
    <property type="match status" value="1"/>
</dbReference>
<proteinExistence type="predicted"/>
<evidence type="ECO:0000313" key="1">
    <source>
        <dbReference type="EMBL" id="AQS87202.1"/>
    </source>
</evidence>
<dbReference type="EMBL" id="CP014691">
    <property type="protein sequence ID" value="AQS87202.1"/>
    <property type="molecule type" value="Genomic_DNA"/>
</dbReference>
<dbReference type="PROSITE" id="PS50924">
    <property type="entry name" value="MHYT"/>
    <property type="match status" value="1"/>
</dbReference>
<keyword evidence="2" id="KW-1185">Reference proteome</keyword>
<dbReference type="InterPro" id="IPR001633">
    <property type="entry name" value="EAL_dom"/>
</dbReference>
<dbReference type="InterPro" id="IPR000160">
    <property type="entry name" value="GGDEF_dom"/>
</dbReference>
<dbReference type="SMART" id="SM00267">
    <property type="entry name" value="GGDEF"/>
    <property type="match status" value="1"/>
</dbReference>
<dbReference type="Gene3D" id="3.30.450.20">
    <property type="entry name" value="PAS domain"/>
    <property type="match status" value="1"/>
</dbReference>
<dbReference type="Pfam" id="PF00563">
    <property type="entry name" value="EAL"/>
    <property type="match status" value="1"/>
</dbReference>
<dbReference type="InterPro" id="IPR052155">
    <property type="entry name" value="Biofilm_reg_signaling"/>
</dbReference>
<dbReference type="NCBIfam" id="TIGR00229">
    <property type="entry name" value="sensory_box"/>
    <property type="match status" value="1"/>
</dbReference>
<dbReference type="SMART" id="SM00091">
    <property type="entry name" value="PAS"/>
    <property type="match status" value="1"/>
</dbReference>
<dbReference type="SUPFAM" id="SSF55785">
    <property type="entry name" value="PYP-like sensor domain (PAS domain)"/>
    <property type="match status" value="1"/>
</dbReference>
<dbReference type="NCBIfam" id="TIGR00254">
    <property type="entry name" value="GGDEF"/>
    <property type="match status" value="1"/>
</dbReference>
<dbReference type="PROSITE" id="PS50887">
    <property type="entry name" value="GGDEF"/>
    <property type="match status" value="1"/>
</dbReference>
<evidence type="ECO:0000313" key="2">
    <source>
        <dbReference type="Proteomes" id="UP000188604"/>
    </source>
</evidence>
<dbReference type="OrthoDB" id="9793210at2"/>
<dbReference type="Pfam" id="PF03707">
    <property type="entry name" value="MHYT"/>
    <property type="match status" value="3"/>
</dbReference>